<organism evidence="2 3">
    <name type="scientific">Portunus trituberculatus</name>
    <name type="common">Swimming crab</name>
    <name type="synonym">Neptunus trituberculatus</name>
    <dbReference type="NCBI Taxonomy" id="210409"/>
    <lineage>
        <taxon>Eukaryota</taxon>
        <taxon>Metazoa</taxon>
        <taxon>Ecdysozoa</taxon>
        <taxon>Arthropoda</taxon>
        <taxon>Crustacea</taxon>
        <taxon>Multicrustacea</taxon>
        <taxon>Malacostraca</taxon>
        <taxon>Eumalacostraca</taxon>
        <taxon>Eucarida</taxon>
        <taxon>Decapoda</taxon>
        <taxon>Pleocyemata</taxon>
        <taxon>Brachyura</taxon>
        <taxon>Eubrachyura</taxon>
        <taxon>Portunoidea</taxon>
        <taxon>Portunidae</taxon>
        <taxon>Portuninae</taxon>
        <taxon>Portunus</taxon>
    </lineage>
</organism>
<evidence type="ECO:0000313" key="3">
    <source>
        <dbReference type="Proteomes" id="UP000324222"/>
    </source>
</evidence>
<dbReference type="AlphaFoldDB" id="A0A5B7HDQ8"/>
<dbReference type="EMBL" id="VSRR010027331">
    <property type="protein sequence ID" value="MPC68126.1"/>
    <property type="molecule type" value="Genomic_DNA"/>
</dbReference>
<evidence type="ECO:0000313" key="2">
    <source>
        <dbReference type="EMBL" id="MPC68126.1"/>
    </source>
</evidence>
<proteinExistence type="predicted"/>
<sequence length="221" mass="24164">MMSYNVGGISGGDLGYLDKVAPNSPGDHKRFFVNHLLDLPDLVRVPQAVECNSASQSHIHHNQKQLQVHQQHQQQRNSLVQQPASGHMQQQQQIQQASQQPGAERAGTCAAPKTERSPASAPDTDRSDAQFTFRCTRATPITLACVSSRHASPSPHCHLMIYMWWQDRRGTDKLNKKSKLTLGLGGAVAADMGGVARTTSTFSLSSLHNSRADQKCEMVTG</sequence>
<protein>
    <submittedName>
        <fullName evidence="2">Uncharacterized protein</fullName>
    </submittedName>
</protein>
<feature type="compositionally biased region" description="Low complexity" evidence="1">
    <location>
        <begin position="64"/>
        <end position="82"/>
    </location>
</feature>
<keyword evidence="3" id="KW-1185">Reference proteome</keyword>
<feature type="region of interest" description="Disordered" evidence="1">
    <location>
        <begin position="53"/>
        <end position="127"/>
    </location>
</feature>
<evidence type="ECO:0000256" key="1">
    <source>
        <dbReference type="SAM" id="MobiDB-lite"/>
    </source>
</evidence>
<accession>A0A5B7HDQ8</accession>
<feature type="compositionally biased region" description="Low complexity" evidence="1">
    <location>
        <begin position="89"/>
        <end position="100"/>
    </location>
</feature>
<comment type="caution">
    <text evidence="2">The sequence shown here is derived from an EMBL/GenBank/DDBJ whole genome shotgun (WGS) entry which is preliminary data.</text>
</comment>
<reference evidence="2 3" key="1">
    <citation type="submission" date="2019-05" db="EMBL/GenBank/DDBJ databases">
        <title>Another draft genome of Portunus trituberculatus and its Hox gene families provides insights of decapod evolution.</title>
        <authorList>
            <person name="Jeong J.-H."/>
            <person name="Song I."/>
            <person name="Kim S."/>
            <person name="Choi T."/>
            <person name="Kim D."/>
            <person name="Ryu S."/>
            <person name="Kim W."/>
        </authorList>
    </citation>
    <scope>NUCLEOTIDE SEQUENCE [LARGE SCALE GENOMIC DNA]</scope>
    <source>
        <tissue evidence="2">Muscle</tissue>
    </source>
</reference>
<gene>
    <name evidence="2" type="ORF">E2C01_062321</name>
</gene>
<name>A0A5B7HDQ8_PORTR</name>
<dbReference type="OrthoDB" id="6159439at2759"/>
<dbReference type="Proteomes" id="UP000324222">
    <property type="component" value="Unassembled WGS sequence"/>
</dbReference>